<organism evidence="3 4">
    <name type="scientific">Carpinus fangiana</name>
    <dbReference type="NCBI Taxonomy" id="176857"/>
    <lineage>
        <taxon>Eukaryota</taxon>
        <taxon>Viridiplantae</taxon>
        <taxon>Streptophyta</taxon>
        <taxon>Embryophyta</taxon>
        <taxon>Tracheophyta</taxon>
        <taxon>Spermatophyta</taxon>
        <taxon>Magnoliopsida</taxon>
        <taxon>eudicotyledons</taxon>
        <taxon>Gunneridae</taxon>
        <taxon>Pentapetalae</taxon>
        <taxon>rosids</taxon>
        <taxon>fabids</taxon>
        <taxon>Fagales</taxon>
        <taxon>Betulaceae</taxon>
        <taxon>Carpinus</taxon>
    </lineage>
</organism>
<gene>
    <name evidence="3" type="ORF">FH972_024570</name>
</gene>
<feature type="transmembrane region" description="Helical" evidence="2">
    <location>
        <begin position="263"/>
        <end position="284"/>
    </location>
</feature>
<reference evidence="3 4" key="1">
    <citation type="submission" date="2019-06" db="EMBL/GenBank/DDBJ databases">
        <title>A chromosomal-level reference genome of Carpinus fangiana (Coryloideae, Betulaceae).</title>
        <authorList>
            <person name="Yang X."/>
            <person name="Wang Z."/>
            <person name="Zhang L."/>
            <person name="Hao G."/>
            <person name="Liu J."/>
            <person name="Yang Y."/>
        </authorList>
    </citation>
    <scope>NUCLEOTIDE SEQUENCE [LARGE SCALE GENOMIC DNA]</scope>
    <source>
        <strain evidence="3">Cfa_2016G</strain>
        <tissue evidence="3">Leaf</tissue>
    </source>
</reference>
<feature type="transmembrane region" description="Helical" evidence="2">
    <location>
        <begin position="299"/>
        <end position="320"/>
    </location>
</feature>
<keyword evidence="2" id="KW-0812">Transmembrane</keyword>
<sequence length="398" mass="44586">MSTAVETNPLSSGGVRMKQAGKVRTYPELSEREEDLDEVDPEAWIISAPLEDSLSNETRKDIAKIFLNIERILMEAIENRLRWAGLPEAIAPASTLILMPKIRKFVSEHEQIRLGLRGVHKTYLANRDMLKIWREAELFVMKVLHDSGDAKTAVNELKEMMEHIENISVDLPNLISATLMAGPLDTQILKVIKDKISELDMITRKCVRSSSFQSKRLTWPHIVGSISLNNLRASLGTKAKPMNSDAVLHDDRRRLVLGWKVSTIMWLNFTSTTVCTLPAVAVGWQHSEHLAGTVKDADFWFLLQSCIMQVSNTLTVAVLLQNDHNLLGVQRWYTAGAMSGVVICSPASLIAYCFLTTEWSALLNVLAGSIQAFVTLQLALMIDKRSVEKTEHKQGKKE</sequence>
<proteinExistence type="predicted"/>
<feature type="transmembrane region" description="Helical" evidence="2">
    <location>
        <begin position="332"/>
        <end position="355"/>
    </location>
</feature>
<keyword evidence="2" id="KW-1133">Transmembrane helix</keyword>
<protein>
    <submittedName>
        <fullName evidence="3">Uncharacterized protein</fullName>
    </submittedName>
</protein>
<keyword evidence="2" id="KW-0472">Membrane</keyword>
<feature type="region of interest" description="Disordered" evidence="1">
    <location>
        <begin position="1"/>
        <end position="22"/>
    </location>
</feature>
<dbReference type="EMBL" id="VIBQ01000017">
    <property type="protein sequence ID" value="KAB8360836.1"/>
    <property type="molecule type" value="Genomic_DNA"/>
</dbReference>
<name>A0A5N6KYU9_9ROSI</name>
<dbReference type="AlphaFoldDB" id="A0A5N6KYU9"/>
<evidence type="ECO:0000313" key="3">
    <source>
        <dbReference type="EMBL" id="KAB8360836.1"/>
    </source>
</evidence>
<evidence type="ECO:0000256" key="2">
    <source>
        <dbReference type="SAM" id="Phobius"/>
    </source>
</evidence>
<evidence type="ECO:0000313" key="4">
    <source>
        <dbReference type="Proteomes" id="UP000327013"/>
    </source>
</evidence>
<comment type="caution">
    <text evidence="3">The sequence shown here is derived from an EMBL/GenBank/DDBJ whole genome shotgun (WGS) entry which is preliminary data.</text>
</comment>
<keyword evidence="4" id="KW-1185">Reference proteome</keyword>
<feature type="transmembrane region" description="Helical" evidence="2">
    <location>
        <begin position="361"/>
        <end position="382"/>
    </location>
</feature>
<evidence type="ECO:0000256" key="1">
    <source>
        <dbReference type="SAM" id="MobiDB-lite"/>
    </source>
</evidence>
<dbReference type="OrthoDB" id="3560543at2759"/>
<dbReference type="Proteomes" id="UP000327013">
    <property type="component" value="Unassembled WGS sequence"/>
</dbReference>
<accession>A0A5N6KYU9</accession>
<feature type="compositionally biased region" description="Polar residues" evidence="1">
    <location>
        <begin position="1"/>
        <end position="11"/>
    </location>
</feature>